<feature type="transmembrane region" description="Helical" evidence="1">
    <location>
        <begin position="21"/>
        <end position="41"/>
    </location>
</feature>
<accession>A0A822XW20</accession>
<dbReference type="AlphaFoldDB" id="A0A822XW20"/>
<organism evidence="2 3">
    <name type="scientific">Nelumbo nucifera</name>
    <name type="common">Sacred lotus</name>
    <dbReference type="NCBI Taxonomy" id="4432"/>
    <lineage>
        <taxon>Eukaryota</taxon>
        <taxon>Viridiplantae</taxon>
        <taxon>Streptophyta</taxon>
        <taxon>Embryophyta</taxon>
        <taxon>Tracheophyta</taxon>
        <taxon>Spermatophyta</taxon>
        <taxon>Magnoliopsida</taxon>
        <taxon>Proteales</taxon>
        <taxon>Nelumbonaceae</taxon>
        <taxon>Nelumbo</taxon>
    </lineage>
</organism>
<evidence type="ECO:0000256" key="1">
    <source>
        <dbReference type="SAM" id="Phobius"/>
    </source>
</evidence>
<dbReference type="EMBL" id="DUZY01000001">
    <property type="protein sequence ID" value="DAD21618.1"/>
    <property type="molecule type" value="Genomic_DNA"/>
</dbReference>
<gene>
    <name evidence="2" type="ORF">HUJ06_023081</name>
</gene>
<comment type="caution">
    <text evidence="2">The sequence shown here is derived from an EMBL/GenBank/DDBJ whole genome shotgun (WGS) entry which is preliminary data.</text>
</comment>
<keyword evidence="1" id="KW-0472">Membrane</keyword>
<proteinExistence type="predicted"/>
<protein>
    <submittedName>
        <fullName evidence="2">Uncharacterized protein</fullName>
    </submittedName>
</protein>
<keyword evidence="3" id="KW-1185">Reference proteome</keyword>
<sequence>MELRHNGSVRVQNTDRPLCRFTLVLFGYINVNGVYVFWFVAVGDSAEEEKTIYRGVGSRGRRRRKKRRRRRENEQLLLSGWLQRRSALGFTDSKQWRSDARHTFKHLPRETE</sequence>
<evidence type="ECO:0000313" key="3">
    <source>
        <dbReference type="Proteomes" id="UP000607653"/>
    </source>
</evidence>
<evidence type="ECO:0000313" key="2">
    <source>
        <dbReference type="EMBL" id="DAD21618.1"/>
    </source>
</evidence>
<keyword evidence="1" id="KW-1133">Transmembrane helix</keyword>
<keyword evidence="1" id="KW-0812">Transmembrane</keyword>
<dbReference type="Proteomes" id="UP000607653">
    <property type="component" value="Unassembled WGS sequence"/>
</dbReference>
<name>A0A822XW20_NELNU</name>
<reference evidence="2 3" key="1">
    <citation type="journal article" date="2020" name="Mol. Biol. Evol.">
        <title>Distinct Expression and Methylation Patterns for Genes with Different Fates following a Single Whole-Genome Duplication in Flowering Plants.</title>
        <authorList>
            <person name="Shi T."/>
            <person name="Rahmani R.S."/>
            <person name="Gugger P.F."/>
            <person name="Wang M."/>
            <person name="Li H."/>
            <person name="Zhang Y."/>
            <person name="Li Z."/>
            <person name="Wang Q."/>
            <person name="Van de Peer Y."/>
            <person name="Marchal K."/>
            <person name="Chen J."/>
        </authorList>
    </citation>
    <scope>NUCLEOTIDE SEQUENCE [LARGE SCALE GENOMIC DNA]</scope>
    <source>
        <tissue evidence="2">Leaf</tissue>
    </source>
</reference>